<evidence type="ECO:0000259" key="1">
    <source>
        <dbReference type="Pfam" id="PF12705"/>
    </source>
</evidence>
<evidence type="ECO:0000313" key="3">
    <source>
        <dbReference type="Proteomes" id="UP001163981"/>
    </source>
</evidence>
<evidence type="ECO:0000313" key="2">
    <source>
        <dbReference type="EMBL" id="UZH53928.1"/>
    </source>
</evidence>
<gene>
    <name evidence="2" type="ORF">JRG66_07845</name>
</gene>
<dbReference type="SUPFAM" id="SSF52980">
    <property type="entry name" value="Restriction endonuclease-like"/>
    <property type="match status" value="1"/>
</dbReference>
<dbReference type="EMBL" id="CP069620">
    <property type="protein sequence ID" value="UZH53928.1"/>
    <property type="molecule type" value="Genomic_DNA"/>
</dbReference>
<dbReference type="Pfam" id="PF12705">
    <property type="entry name" value="PDDEXK_1"/>
    <property type="match status" value="1"/>
</dbReference>
<organism evidence="2 3">
    <name type="scientific">Salinimicrobium tongyeongense</name>
    <dbReference type="NCBI Taxonomy" id="2809707"/>
    <lineage>
        <taxon>Bacteria</taxon>
        <taxon>Pseudomonadati</taxon>
        <taxon>Bacteroidota</taxon>
        <taxon>Flavobacteriia</taxon>
        <taxon>Flavobacteriales</taxon>
        <taxon>Flavobacteriaceae</taxon>
        <taxon>Salinimicrobium</taxon>
    </lineage>
</organism>
<name>A0ABY6NMY6_9FLAO</name>
<keyword evidence="3" id="KW-1185">Reference proteome</keyword>
<dbReference type="InterPro" id="IPR011604">
    <property type="entry name" value="PDDEXK-like_dom_sf"/>
</dbReference>
<accession>A0ABY6NMY6</accession>
<dbReference type="SUPFAM" id="SSF52540">
    <property type="entry name" value="P-loop containing nucleoside triphosphate hydrolases"/>
    <property type="match status" value="1"/>
</dbReference>
<dbReference type="InterPro" id="IPR027417">
    <property type="entry name" value="P-loop_NTPase"/>
</dbReference>
<dbReference type="Gene3D" id="3.90.320.10">
    <property type="match status" value="1"/>
</dbReference>
<dbReference type="RefSeq" id="WP_265162223.1">
    <property type="nucleotide sequence ID" value="NZ_CP069620.1"/>
</dbReference>
<dbReference type="InterPro" id="IPR011335">
    <property type="entry name" value="Restrct_endonuc-II-like"/>
</dbReference>
<proteinExistence type="predicted"/>
<dbReference type="Proteomes" id="UP001163981">
    <property type="component" value="Chromosome"/>
</dbReference>
<protein>
    <submittedName>
        <fullName evidence="2">PD-(D/E)XK nuclease family protein</fullName>
    </submittedName>
</protein>
<sequence length="919" mass="106185">MISFIEQVLQELLSRNTNISETTFILPSKRAGASLVNRLSKLSSKPMFAPRVLSIEDFSEEIAGLKSIDNITALFEFYSAYLACTPKEQSEGFETFSAWAQTLLYDFNEIDRYLIDYKSFFGYLGDIQEMNHWYLQEERTPLMENYLLFWNKIPEYYEALQQQLEKKQLAYQGMVYRRASEKISEYAGKLTGPFVFIGFNALNTAEQNILQFLLEAGKAEVFWDIDEVFLKDEQHDVSLFLRNYLKTWPYFRDNKPQLVSRSYSEAKNIRMIGVPKNIGQAKYVGELLSKLSPEALKETAVVLGDESLLLPVLNSLPPNVDEVNITMGFALQNAPIAFLFEHLLKVHSLQGDGTHYYKDLMLVLSHPLVQQVTGGFSRRLLETIRKENLVYIKEADLFKAVPDEFKPLFKACFGDWKNDPQIALQNLQELIMLFKNRLDHDRDKITLEFLYQLHLLLNQINNLVSEYPYINSVKILFSVYKDFLSSKTVDFRGKPFSGLQLMGMLESRVLDFKNVILTSVNEGVLPAGKSSNSFIPFDLKCAYKLPTYKEKDAVYTYHFYHLLQRASQVHLLYNTESDGLNAGEKSRFLLQLEMEAQKNHHIENFSISPVVPPVASQLKTIHKSAGVIEKLKARAAEGFSPSALTTYIRNPLDFYRQYVLEIREREEVEETVAYNTLGTVVHDTLETFYRELLGEDVSVEKLENALEKSNAEIEKQFREHYTKAPLNSGQNLLIFEVARRYVRNFLRSEIDLLKQGNSLKILKIEEKLKVQIPIEELDFPVFLKGTVDRVDEFNGRMRIIDYKTGKVEQNKVEVVDWDEISLDYDKYSKPFQILTYALMMHVDSALPQDLEAGIISFKNLKVGFLQFCKKDKKGYGAKKDTNITSETLDEFKIQLKNLILEICDPEVPFVEKEIKQNSW</sequence>
<dbReference type="InterPro" id="IPR038726">
    <property type="entry name" value="PDDEXK_AddAB-type"/>
</dbReference>
<reference evidence="2" key="1">
    <citation type="submission" date="2021-02" db="EMBL/GenBank/DDBJ databases">
        <title>Salinimicrobium sp. nov. isolated from seawater in Tongyeong, Republic of Korea.</title>
        <authorList>
            <person name="Lee S.-J."/>
        </authorList>
    </citation>
    <scope>NUCLEOTIDE SEQUENCE</scope>
    <source>
        <strain evidence="2">HN-2-9-2</strain>
    </source>
</reference>
<feature type="domain" description="PD-(D/E)XK endonuclease-like" evidence="1">
    <location>
        <begin position="639"/>
        <end position="911"/>
    </location>
</feature>